<reference evidence="1" key="1">
    <citation type="submission" date="2018-09" db="EMBL/GenBank/DDBJ databases">
        <title>whole genome sequence of T. equiperdum IVM-t1 strain.</title>
        <authorList>
            <person name="Suganuma K."/>
        </authorList>
    </citation>
    <scope>NUCLEOTIDE SEQUENCE [LARGE SCALE GENOMIC DNA]</scope>
    <source>
        <strain evidence="1">IVM-t1</strain>
    </source>
</reference>
<name>A0A3L6L0J0_9TRYP</name>
<dbReference type="Proteomes" id="UP000266743">
    <property type="component" value="Chromosome 10"/>
</dbReference>
<dbReference type="EMBL" id="QSBY01000010">
    <property type="protein sequence ID" value="RHW69231.1"/>
    <property type="molecule type" value="Genomic_DNA"/>
</dbReference>
<dbReference type="AlphaFoldDB" id="A0A3L6L0J0"/>
<gene>
    <name evidence="1" type="ORF">DPX39_100088500</name>
</gene>
<protein>
    <submittedName>
        <fullName evidence="1">Uncharacterized protein</fullName>
    </submittedName>
</protein>
<organism evidence="1">
    <name type="scientific">Trypanosoma brucei equiperdum</name>
    <dbReference type="NCBI Taxonomy" id="630700"/>
    <lineage>
        <taxon>Eukaryota</taxon>
        <taxon>Discoba</taxon>
        <taxon>Euglenozoa</taxon>
        <taxon>Kinetoplastea</taxon>
        <taxon>Metakinetoplastina</taxon>
        <taxon>Trypanosomatida</taxon>
        <taxon>Trypanosomatidae</taxon>
        <taxon>Trypanosoma</taxon>
    </lineage>
</organism>
<evidence type="ECO:0000313" key="1">
    <source>
        <dbReference type="EMBL" id="RHW69231.1"/>
    </source>
</evidence>
<accession>A0A3L6L0J0</accession>
<comment type="caution">
    <text evidence="1">The sequence shown here is derived from an EMBL/GenBank/DDBJ whole genome shotgun (WGS) entry which is preliminary data.</text>
</comment>
<proteinExistence type="predicted"/>
<sequence>MSEAVDSSAVQKARDDYMQHFSDVFSDELLKTYESDGSAAAVEQLTACIEVGVAVWGHPISIRHPLS</sequence>